<dbReference type="Proteomes" id="UP001374803">
    <property type="component" value="Chromosome"/>
</dbReference>
<evidence type="ECO:0000313" key="3">
    <source>
        <dbReference type="Proteomes" id="UP001374803"/>
    </source>
</evidence>
<reference evidence="2" key="1">
    <citation type="submission" date="2021-12" db="EMBL/GenBank/DDBJ databases">
        <title>Discovery of the Pendulisporaceae a myxobacterial family with distinct sporulation behavior and unique specialized metabolism.</title>
        <authorList>
            <person name="Garcia R."/>
            <person name="Popoff A."/>
            <person name="Bader C.D."/>
            <person name="Loehr J."/>
            <person name="Walesch S."/>
            <person name="Walt C."/>
            <person name="Boldt J."/>
            <person name="Bunk B."/>
            <person name="Haeckl F.J.F.P.J."/>
            <person name="Gunesch A.P."/>
            <person name="Birkelbach J."/>
            <person name="Nuebel U."/>
            <person name="Pietschmann T."/>
            <person name="Bach T."/>
            <person name="Mueller R."/>
        </authorList>
    </citation>
    <scope>NUCLEOTIDE SEQUENCE</scope>
    <source>
        <strain evidence="2">MSr11367</strain>
    </source>
</reference>
<gene>
    <name evidence="2" type="ORF">LVJ94_23840</name>
</gene>
<dbReference type="PROSITE" id="PS51257">
    <property type="entry name" value="PROKAR_LIPOPROTEIN"/>
    <property type="match status" value="1"/>
</dbReference>
<protein>
    <submittedName>
        <fullName evidence="2">Uncharacterized protein</fullName>
    </submittedName>
</protein>
<evidence type="ECO:0000313" key="2">
    <source>
        <dbReference type="EMBL" id="WXB10247.1"/>
    </source>
</evidence>
<accession>A0ABZ2LHN2</accession>
<proteinExistence type="predicted"/>
<sequence>MVERLLAAILGVSIALAGCDSCEREDDQPRIGQRVHGGRGLPRDAGAD</sequence>
<dbReference type="RefSeq" id="WP_394839924.1">
    <property type="nucleotide sequence ID" value="NZ_CP089929.1"/>
</dbReference>
<keyword evidence="3" id="KW-1185">Reference proteome</keyword>
<organism evidence="2 3">
    <name type="scientific">Pendulispora rubella</name>
    <dbReference type="NCBI Taxonomy" id="2741070"/>
    <lineage>
        <taxon>Bacteria</taxon>
        <taxon>Pseudomonadati</taxon>
        <taxon>Myxococcota</taxon>
        <taxon>Myxococcia</taxon>
        <taxon>Myxococcales</taxon>
        <taxon>Sorangiineae</taxon>
        <taxon>Pendulisporaceae</taxon>
        <taxon>Pendulispora</taxon>
    </lineage>
</organism>
<name>A0ABZ2LHN2_9BACT</name>
<feature type="region of interest" description="Disordered" evidence="1">
    <location>
        <begin position="23"/>
        <end position="48"/>
    </location>
</feature>
<evidence type="ECO:0000256" key="1">
    <source>
        <dbReference type="SAM" id="MobiDB-lite"/>
    </source>
</evidence>
<dbReference type="EMBL" id="CP089983">
    <property type="protein sequence ID" value="WXB10247.1"/>
    <property type="molecule type" value="Genomic_DNA"/>
</dbReference>